<keyword evidence="4" id="KW-1185">Reference proteome</keyword>
<dbReference type="Proteomes" id="UP000245137">
    <property type="component" value="Unassembled WGS sequence"/>
</dbReference>
<dbReference type="EMBL" id="PUIV01000034">
    <property type="protein sequence ID" value="PWB92870.1"/>
    <property type="molecule type" value="Genomic_DNA"/>
</dbReference>
<keyword evidence="2" id="KW-1133">Transmembrane helix</keyword>
<proteinExistence type="predicted"/>
<sequence length="256" mass="26310">MLYLLAVSTEWLAAALALGLVVGFLTTTKVKGATFDGHGVVIASAFVLAAGFFVANLQTIPGRNGLLLELGLLLATAYLIGLPFGGGVRLLFGTAAPEAGAKKTAPQVVLRGAAELVEDKTSPSLAPSPAPVAAPLAAAPIVAEKPAAPAAAEPRRRVAARPAESEKKAPGQRPEGLSEPRGGRADDLTKIKGLGPKSVEKLHGLGVYHFDQIAGWSSENVAWIGATLAVPGRPERGRWVAQAKELAAATERAQAE</sequence>
<dbReference type="RefSeq" id="WP_108918266.1">
    <property type="nucleotide sequence ID" value="NZ_BGJY01000013.1"/>
</dbReference>
<feature type="compositionally biased region" description="Basic and acidic residues" evidence="1">
    <location>
        <begin position="176"/>
        <end position="190"/>
    </location>
</feature>
<evidence type="ECO:0000256" key="1">
    <source>
        <dbReference type="SAM" id="MobiDB-lite"/>
    </source>
</evidence>
<feature type="transmembrane region" description="Helical" evidence="2">
    <location>
        <begin position="39"/>
        <end position="58"/>
    </location>
</feature>
<dbReference type="AlphaFoldDB" id="A0A2U1SMN6"/>
<organism evidence="3 4">
    <name type="scientific">Methylosinus sporium</name>
    <dbReference type="NCBI Taxonomy" id="428"/>
    <lineage>
        <taxon>Bacteria</taxon>
        <taxon>Pseudomonadati</taxon>
        <taxon>Pseudomonadota</taxon>
        <taxon>Alphaproteobacteria</taxon>
        <taxon>Hyphomicrobiales</taxon>
        <taxon>Methylocystaceae</taxon>
        <taxon>Methylosinus</taxon>
    </lineage>
</organism>
<comment type="caution">
    <text evidence="3">The sequence shown here is derived from an EMBL/GenBank/DDBJ whole genome shotgun (WGS) entry which is preliminary data.</text>
</comment>
<keyword evidence="2" id="KW-0472">Membrane</keyword>
<reference evidence="3 4" key="1">
    <citation type="journal article" date="2018" name="Appl. Microbiol. Biotechnol.">
        <title>Co-cultivation of the strictly anaerobic methanogen Methanosarcina barkeri with aerobic methanotrophs in an oxygen-limited membrane bioreactor.</title>
        <authorList>
            <person name="In 't Zandt M.H."/>
            <person name="van den Bosch T.J.M."/>
            <person name="Rijkers R."/>
            <person name="van Kessel M.A.H.J."/>
            <person name="Jetten M.S.M."/>
            <person name="Welte C.U."/>
        </authorList>
    </citation>
    <scope>NUCLEOTIDE SEQUENCE [LARGE SCALE GENOMIC DNA]</scope>
    <source>
        <strain evidence="3 4">DSM 17706</strain>
    </source>
</reference>
<evidence type="ECO:0000256" key="2">
    <source>
        <dbReference type="SAM" id="Phobius"/>
    </source>
</evidence>
<dbReference type="OrthoDB" id="9807941at2"/>
<gene>
    <name evidence="3" type="ORF">C5689_16070</name>
</gene>
<protein>
    <recommendedName>
        <fullName evidence="5">NADH-quinone oxidoreductase subunit E</fullName>
    </recommendedName>
</protein>
<dbReference type="Gene3D" id="1.10.150.20">
    <property type="entry name" value="5' to 3' exonuclease, C-terminal subdomain"/>
    <property type="match status" value="1"/>
</dbReference>
<name>A0A2U1SMN6_METSR</name>
<feature type="region of interest" description="Disordered" evidence="1">
    <location>
        <begin position="147"/>
        <end position="191"/>
    </location>
</feature>
<keyword evidence="2" id="KW-0812">Transmembrane</keyword>
<feature type="transmembrane region" description="Helical" evidence="2">
    <location>
        <begin position="6"/>
        <end position="27"/>
    </location>
</feature>
<evidence type="ECO:0000313" key="3">
    <source>
        <dbReference type="EMBL" id="PWB92870.1"/>
    </source>
</evidence>
<accession>A0A2U1SMN6</accession>
<evidence type="ECO:0000313" key="4">
    <source>
        <dbReference type="Proteomes" id="UP000245137"/>
    </source>
</evidence>
<evidence type="ECO:0008006" key="5">
    <source>
        <dbReference type="Google" id="ProtNLM"/>
    </source>
</evidence>
<feature type="transmembrane region" description="Helical" evidence="2">
    <location>
        <begin position="70"/>
        <end position="92"/>
    </location>
</feature>